<dbReference type="Proteomes" id="UP000023152">
    <property type="component" value="Unassembled WGS sequence"/>
</dbReference>
<proteinExistence type="predicted"/>
<organism evidence="1 2">
    <name type="scientific">Reticulomyxa filosa</name>
    <dbReference type="NCBI Taxonomy" id="46433"/>
    <lineage>
        <taxon>Eukaryota</taxon>
        <taxon>Sar</taxon>
        <taxon>Rhizaria</taxon>
        <taxon>Retaria</taxon>
        <taxon>Foraminifera</taxon>
        <taxon>Monothalamids</taxon>
        <taxon>Reticulomyxidae</taxon>
        <taxon>Reticulomyxa</taxon>
    </lineage>
</organism>
<evidence type="ECO:0000313" key="2">
    <source>
        <dbReference type="Proteomes" id="UP000023152"/>
    </source>
</evidence>
<comment type="caution">
    <text evidence="1">The sequence shown here is derived from an EMBL/GenBank/DDBJ whole genome shotgun (WGS) entry which is preliminary data.</text>
</comment>
<dbReference type="PANTHER" id="PTHR35020">
    <property type="entry name" value="N-ACETYLGLUCOSAMINE-INDUCED PROTEIN 1"/>
    <property type="match status" value="1"/>
</dbReference>
<gene>
    <name evidence="1" type="ORF">RFI_12922</name>
</gene>
<dbReference type="AlphaFoldDB" id="X6NEB5"/>
<dbReference type="GO" id="GO:0005737">
    <property type="term" value="C:cytoplasm"/>
    <property type="evidence" value="ECO:0007669"/>
    <property type="project" value="TreeGrafter"/>
</dbReference>
<dbReference type="GO" id="GO:0006044">
    <property type="term" value="P:N-acetylglucosamine metabolic process"/>
    <property type="evidence" value="ECO:0007669"/>
    <property type="project" value="TreeGrafter"/>
</dbReference>
<dbReference type="OrthoDB" id="498286at2759"/>
<reference evidence="1 2" key="1">
    <citation type="journal article" date="2013" name="Curr. Biol.">
        <title>The Genome of the Foraminiferan Reticulomyxa filosa.</title>
        <authorList>
            <person name="Glockner G."/>
            <person name="Hulsmann N."/>
            <person name="Schleicher M."/>
            <person name="Noegel A.A."/>
            <person name="Eichinger L."/>
            <person name="Gallinger C."/>
            <person name="Pawlowski J."/>
            <person name="Sierra R."/>
            <person name="Euteneuer U."/>
            <person name="Pillet L."/>
            <person name="Moustafa A."/>
            <person name="Platzer M."/>
            <person name="Groth M."/>
            <person name="Szafranski K."/>
            <person name="Schliwa M."/>
        </authorList>
    </citation>
    <scope>NUCLEOTIDE SEQUENCE [LARGE SCALE GENOMIC DNA]</scope>
</reference>
<sequence length="293" mass="35250">MTQEPEKKAEEKEIVTIAVKRRGSVSKEKVKPATWEEILGCRNPKTYKSLPREDNVALEYQVLMSHLHETYHSVKDFILIKKLGSQAKLMQLLRNFSIPLELFMPNDFPYYIDPEIFHYVLWNRKTECVTNDKDELTKSVEKYIIREIKTKEILDWKYKTDKDKEKICAENDFEFFWRGICIVWSLKFFVIYFHYYHCLQKRVGTYVLLSHVAMKLNIFFQLKTFQSCFMQLESSESKKNIWSMKKAFYKKTLKQEQNRGDYKLTFVKMEKHNFLLILTCFMFCHEVKKGPEN</sequence>
<name>X6NEB5_RETFI</name>
<evidence type="ECO:0000313" key="1">
    <source>
        <dbReference type="EMBL" id="ETO24233.1"/>
    </source>
</evidence>
<protein>
    <submittedName>
        <fullName evidence="1">Uncharacterized protein</fullName>
    </submittedName>
</protein>
<dbReference type="InterPro" id="IPR022036">
    <property type="entry name" value="DUF3605"/>
</dbReference>
<keyword evidence="2" id="KW-1185">Reference proteome</keyword>
<accession>X6NEB5</accession>
<dbReference type="Pfam" id="PF12239">
    <property type="entry name" value="DUF3605"/>
    <property type="match status" value="1"/>
</dbReference>
<dbReference type="PANTHER" id="PTHR35020:SF2">
    <property type="entry name" value="N-ACETYLGLUCOSAMINE-INDUCED PROTEIN 1"/>
    <property type="match status" value="1"/>
</dbReference>
<dbReference type="EMBL" id="ASPP01009359">
    <property type="protein sequence ID" value="ETO24233.1"/>
    <property type="molecule type" value="Genomic_DNA"/>
</dbReference>